<accession>A0ABU2Y658</accession>
<sequence length="178" mass="20888">MKDLKEFEISFIGIKLGKHQFSYQIDNTFFEFFQYDEFDTAELKVDLLFEKKNNMFNLEFNSKGKVIVACDVTGEPFELKVNGQLSLIVKFGDEYDDDNDEILIIPHNSYQLNVAQFMYEMVVLSLPIKKVHPGIEDGTLESEVLEKLKEFEKKKEEVKETIDPRWAKLKELKTNKNE</sequence>
<keyword evidence="2" id="KW-1185">Reference proteome</keyword>
<proteinExistence type="predicted"/>
<comment type="caution">
    <text evidence="1">The sequence shown here is derived from an EMBL/GenBank/DDBJ whole genome shotgun (WGS) entry which is preliminary data.</text>
</comment>
<evidence type="ECO:0000313" key="1">
    <source>
        <dbReference type="EMBL" id="MDT0553172.1"/>
    </source>
</evidence>
<gene>
    <name evidence="1" type="ORF">RM519_07945</name>
</gene>
<name>A0ABU2Y658_9FLAO</name>
<protein>
    <submittedName>
        <fullName evidence="1">DUF177 domain-containing protein</fullName>
    </submittedName>
</protein>
<organism evidence="1 2">
    <name type="scientific">Urechidicola vernalis</name>
    <dbReference type="NCBI Taxonomy" id="3075600"/>
    <lineage>
        <taxon>Bacteria</taxon>
        <taxon>Pseudomonadati</taxon>
        <taxon>Bacteroidota</taxon>
        <taxon>Flavobacteriia</taxon>
        <taxon>Flavobacteriales</taxon>
        <taxon>Flavobacteriaceae</taxon>
        <taxon>Urechidicola</taxon>
    </lineage>
</organism>
<dbReference type="EMBL" id="JAVRHV010000003">
    <property type="protein sequence ID" value="MDT0553172.1"/>
    <property type="molecule type" value="Genomic_DNA"/>
</dbReference>
<dbReference type="Proteomes" id="UP001252186">
    <property type="component" value="Unassembled WGS sequence"/>
</dbReference>
<dbReference type="InterPro" id="IPR003772">
    <property type="entry name" value="YceD"/>
</dbReference>
<dbReference type="Pfam" id="PF02620">
    <property type="entry name" value="YceD"/>
    <property type="match status" value="1"/>
</dbReference>
<dbReference type="RefSeq" id="WP_311593158.1">
    <property type="nucleotide sequence ID" value="NZ_JAVRHV010000003.1"/>
</dbReference>
<evidence type="ECO:0000313" key="2">
    <source>
        <dbReference type="Proteomes" id="UP001252186"/>
    </source>
</evidence>
<reference evidence="1 2" key="1">
    <citation type="submission" date="2023-09" db="EMBL/GenBank/DDBJ databases">
        <authorList>
            <person name="Rey-Velasco X."/>
        </authorList>
    </citation>
    <scope>NUCLEOTIDE SEQUENCE [LARGE SCALE GENOMIC DNA]</scope>
    <source>
        <strain evidence="1 2">P050</strain>
    </source>
</reference>